<sequence>MARKKSFSGGINSLLGGTASEQNETSDERKSAGPGRPRKQQPSQTTVASFVINHDTLETMRALAYWERKKIKDVLEEAMQELIARKGDALVSTACSEYRKQNEGSSA</sequence>
<gene>
    <name evidence="2" type="ORF">INT08_01755</name>
</gene>
<accession>A0ABR9XPN9</accession>
<evidence type="ECO:0000313" key="2">
    <source>
        <dbReference type="EMBL" id="MBF0635909.1"/>
    </source>
</evidence>
<feature type="region of interest" description="Disordered" evidence="1">
    <location>
        <begin position="1"/>
        <end position="48"/>
    </location>
</feature>
<reference evidence="2 3" key="1">
    <citation type="journal article" date="2020" name="Microorganisms">
        <title>Simultaneous Genome Sequencing of Prosthecochloris ethylica and Desulfuromonas acetoxidans within a Syntrophic Mixture Reveals Unique Pili and Protein Interactions.</title>
        <authorList>
            <person name="Kyndt J.A."/>
            <person name="Van Beeumen J.J."/>
            <person name="Meyer T.E."/>
        </authorList>
    </citation>
    <scope>NUCLEOTIDE SEQUENCE [LARGE SCALE GENOMIC DNA]</scope>
    <source>
        <strain evidence="2 3">N3</strain>
    </source>
</reference>
<evidence type="ECO:0000256" key="1">
    <source>
        <dbReference type="SAM" id="MobiDB-lite"/>
    </source>
</evidence>
<keyword evidence="3" id="KW-1185">Reference proteome</keyword>
<dbReference type="RefSeq" id="WP_114607012.1">
    <property type="nucleotide sequence ID" value="NZ_JABVZQ010000004.1"/>
</dbReference>
<comment type="caution">
    <text evidence="2">The sequence shown here is derived from an EMBL/GenBank/DDBJ whole genome shotgun (WGS) entry which is preliminary data.</text>
</comment>
<protein>
    <recommendedName>
        <fullName evidence="4">CopG family transcriptional regulator</fullName>
    </recommendedName>
</protein>
<evidence type="ECO:0000313" key="3">
    <source>
        <dbReference type="Proteomes" id="UP000619838"/>
    </source>
</evidence>
<dbReference type="EMBL" id="JADGII010000002">
    <property type="protein sequence ID" value="MBF0635909.1"/>
    <property type="molecule type" value="Genomic_DNA"/>
</dbReference>
<evidence type="ECO:0008006" key="4">
    <source>
        <dbReference type="Google" id="ProtNLM"/>
    </source>
</evidence>
<dbReference type="Proteomes" id="UP000619838">
    <property type="component" value="Unassembled WGS sequence"/>
</dbReference>
<name>A0ABR9XPN9_9CHLB</name>
<proteinExistence type="predicted"/>
<organism evidence="2 3">
    <name type="scientific">Prosthecochloris ethylica</name>
    <dbReference type="NCBI Taxonomy" id="2743976"/>
    <lineage>
        <taxon>Bacteria</taxon>
        <taxon>Pseudomonadati</taxon>
        <taxon>Chlorobiota</taxon>
        <taxon>Chlorobiia</taxon>
        <taxon>Chlorobiales</taxon>
        <taxon>Chlorobiaceae</taxon>
        <taxon>Prosthecochloris</taxon>
    </lineage>
</organism>